<feature type="domain" description="Calcineurin-like phosphoesterase" evidence="4">
    <location>
        <begin position="91"/>
        <end position="336"/>
    </location>
</feature>
<evidence type="ECO:0000256" key="3">
    <source>
        <dbReference type="SAM" id="Phobius"/>
    </source>
</evidence>
<comment type="caution">
    <text evidence="5">The sequence shown here is derived from an EMBL/GenBank/DDBJ whole genome shotgun (WGS) entry which is preliminary data.</text>
</comment>
<dbReference type="Proteomes" id="UP000037460">
    <property type="component" value="Unassembled WGS sequence"/>
</dbReference>
<evidence type="ECO:0000256" key="1">
    <source>
        <dbReference type="ARBA" id="ARBA00022801"/>
    </source>
</evidence>
<evidence type="ECO:0000256" key="2">
    <source>
        <dbReference type="ARBA" id="ARBA00023180"/>
    </source>
</evidence>
<proteinExistence type="predicted"/>
<evidence type="ECO:0000313" key="6">
    <source>
        <dbReference type="Proteomes" id="UP000037460"/>
    </source>
</evidence>
<accession>A0A0M0JZU2</accession>
<dbReference type="OrthoDB" id="348678at2759"/>
<keyword evidence="1" id="KW-0378">Hydrolase</keyword>
<feature type="transmembrane region" description="Helical" evidence="3">
    <location>
        <begin position="42"/>
        <end position="65"/>
    </location>
</feature>
<dbReference type="InterPro" id="IPR004843">
    <property type="entry name" value="Calcineurin-like_PHP"/>
</dbReference>
<dbReference type="PANTHER" id="PTHR10340">
    <property type="entry name" value="SPHINGOMYELIN PHOSPHODIESTERASE"/>
    <property type="match status" value="1"/>
</dbReference>
<keyword evidence="3" id="KW-0812">Transmembrane</keyword>
<protein>
    <submittedName>
        <fullName evidence="5">Beta-fructofuranosidase-like protein</fullName>
    </submittedName>
</protein>
<evidence type="ECO:0000313" key="5">
    <source>
        <dbReference type="EMBL" id="KOO31648.1"/>
    </source>
</evidence>
<keyword evidence="6" id="KW-1185">Reference proteome</keyword>
<gene>
    <name evidence="5" type="ORF">Ctob_009167</name>
</gene>
<dbReference type="EMBL" id="JWZX01001970">
    <property type="protein sequence ID" value="KOO31648.1"/>
    <property type="molecule type" value="Genomic_DNA"/>
</dbReference>
<dbReference type="InterPro" id="IPR029052">
    <property type="entry name" value="Metallo-depent_PP-like"/>
</dbReference>
<reference evidence="6" key="1">
    <citation type="journal article" date="2015" name="PLoS Genet.">
        <title>Genome Sequence and Transcriptome Analyses of Chrysochromulina tobin: Metabolic Tools for Enhanced Algal Fitness in the Prominent Order Prymnesiales (Haptophyceae).</title>
        <authorList>
            <person name="Hovde B.T."/>
            <person name="Deodato C.R."/>
            <person name="Hunsperger H.M."/>
            <person name="Ryken S.A."/>
            <person name="Yost W."/>
            <person name="Jha R.K."/>
            <person name="Patterson J."/>
            <person name="Monnat R.J. Jr."/>
            <person name="Barlow S.B."/>
            <person name="Starkenburg S.R."/>
            <person name="Cattolico R.A."/>
        </authorList>
    </citation>
    <scope>NUCLEOTIDE SEQUENCE</scope>
    <source>
        <strain evidence="6">CCMP291</strain>
    </source>
</reference>
<evidence type="ECO:0000259" key="4">
    <source>
        <dbReference type="Pfam" id="PF00149"/>
    </source>
</evidence>
<organism evidence="5 6">
    <name type="scientific">Chrysochromulina tobinii</name>
    <dbReference type="NCBI Taxonomy" id="1460289"/>
    <lineage>
        <taxon>Eukaryota</taxon>
        <taxon>Haptista</taxon>
        <taxon>Haptophyta</taxon>
        <taxon>Prymnesiophyceae</taxon>
        <taxon>Prymnesiales</taxon>
        <taxon>Chrysochromulinaceae</taxon>
        <taxon>Chrysochromulina</taxon>
    </lineage>
</organism>
<dbReference type="GO" id="GO:0016787">
    <property type="term" value="F:hydrolase activity"/>
    <property type="evidence" value="ECO:0007669"/>
    <property type="project" value="UniProtKB-KW"/>
</dbReference>
<name>A0A0M0JZU2_9EUKA</name>
<dbReference type="SUPFAM" id="SSF56300">
    <property type="entry name" value="Metallo-dependent phosphatases"/>
    <property type="match status" value="1"/>
</dbReference>
<dbReference type="AlphaFoldDB" id="A0A0M0JZU2"/>
<dbReference type="Pfam" id="PF00149">
    <property type="entry name" value="Metallophos"/>
    <property type="match status" value="1"/>
</dbReference>
<keyword evidence="3" id="KW-1133">Transmembrane helix</keyword>
<keyword evidence="2" id="KW-0325">Glycoprotein</keyword>
<keyword evidence="3" id="KW-0472">Membrane</keyword>
<dbReference type="PANTHER" id="PTHR10340:SF57">
    <property type="entry name" value="METALLOPHOS DOMAIN-CONTAINING PROTEIN"/>
    <property type="match status" value="1"/>
</dbReference>
<sequence>MPVASTTAINHPQIETVNLVIKNRPIGSAVCTSLYRQPQPRLLVSLSLLAFVGVVYAATFTPFALARMAAIPTPTPPPLPRALPPLQMVMLTDWHIDPNYRTRCPNGSRFGQYECDPPHDLLVASLEAAAAAVPDADVVIVLGDFVAHGSPSGAFTRDVFNATSRAITAAFPSNPYACTAPLGNNDVYLPTSLMASLMTSLIRYACTAPLGNNDVYPNYIVDANPNLAYYAPYAEVAREYCGIDEATAALFARTGYFHLALAPHQLTMLVLNTNIWHCAIARATGRKIHVHGHIPPAIDSFSRTHSLRPEYIRSYWAFIARNADVLAGHFFGHWHSAELAGLSEDEYAQCLLREQARLG</sequence>